<feature type="region of interest" description="Disordered" evidence="1">
    <location>
        <begin position="1"/>
        <end position="22"/>
    </location>
</feature>
<dbReference type="EMBL" id="KN834823">
    <property type="protein sequence ID" value="KIK53862.1"/>
    <property type="molecule type" value="Genomic_DNA"/>
</dbReference>
<name>A0A0D0C7G7_9AGAR</name>
<organism evidence="2 3">
    <name type="scientific">Collybiopsis luxurians FD-317 M1</name>
    <dbReference type="NCBI Taxonomy" id="944289"/>
    <lineage>
        <taxon>Eukaryota</taxon>
        <taxon>Fungi</taxon>
        <taxon>Dikarya</taxon>
        <taxon>Basidiomycota</taxon>
        <taxon>Agaricomycotina</taxon>
        <taxon>Agaricomycetes</taxon>
        <taxon>Agaricomycetidae</taxon>
        <taxon>Agaricales</taxon>
        <taxon>Marasmiineae</taxon>
        <taxon>Omphalotaceae</taxon>
        <taxon>Collybiopsis</taxon>
        <taxon>Collybiopsis luxurians</taxon>
    </lineage>
</organism>
<accession>A0A0D0C7G7</accession>
<feature type="compositionally biased region" description="Low complexity" evidence="1">
    <location>
        <begin position="1"/>
        <end position="13"/>
    </location>
</feature>
<reference evidence="2 3" key="1">
    <citation type="submission" date="2014-04" db="EMBL/GenBank/DDBJ databases">
        <title>Evolutionary Origins and Diversification of the Mycorrhizal Mutualists.</title>
        <authorList>
            <consortium name="DOE Joint Genome Institute"/>
            <consortium name="Mycorrhizal Genomics Consortium"/>
            <person name="Kohler A."/>
            <person name="Kuo A."/>
            <person name="Nagy L.G."/>
            <person name="Floudas D."/>
            <person name="Copeland A."/>
            <person name="Barry K.W."/>
            <person name="Cichocki N."/>
            <person name="Veneault-Fourrey C."/>
            <person name="LaButti K."/>
            <person name="Lindquist E.A."/>
            <person name="Lipzen A."/>
            <person name="Lundell T."/>
            <person name="Morin E."/>
            <person name="Murat C."/>
            <person name="Riley R."/>
            <person name="Ohm R."/>
            <person name="Sun H."/>
            <person name="Tunlid A."/>
            <person name="Henrissat B."/>
            <person name="Grigoriev I.V."/>
            <person name="Hibbett D.S."/>
            <person name="Martin F."/>
        </authorList>
    </citation>
    <scope>NUCLEOTIDE SEQUENCE [LARGE SCALE GENOMIC DNA]</scope>
    <source>
        <strain evidence="2 3">FD-317 M1</strain>
    </source>
</reference>
<dbReference type="HOGENOM" id="CLU_2049951_0_0_1"/>
<evidence type="ECO:0000313" key="2">
    <source>
        <dbReference type="EMBL" id="KIK53862.1"/>
    </source>
</evidence>
<dbReference type="AlphaFoldDB" id="A0A0D0C7G7"/>
<dbReference type="Proteomes" id="UP000053593">
    <property type="component" value="Unassembled WGS sequence"/>
</dbReference>
<gene>
    <name evidence="2" type="ORF">GYMLUDRAFT_63522</name>
</gene>
<proteinExistence type="predicted"/>
<sequence length="120" mass="12867">MSNSANATIASTSGDQNTPPPTILSTTFDLGSDLGGTINHNSMSVFADPMSDRHRGEVASILKKNQVGDSETGLSYLPCVSVTTTRENNKYPMYLDSAASECCVREKNMFITYTSCKSQG</sequence>
<dbReference type="OrthoDB" id="10661864at2759"/>
<keyword evidence="3" id="KW-1185">Reference proteome</keyword>
<evidence type="ECO:0000256" key="1">
    <source>
        <dbReference type="SAM" id="MobiDB-lite"/>
    </source>
</evidence>
<protein>
    <submittedName>
        <fullName evidence="2">Uncharacterized protein</fullName>
    </submittedName>
</protein>
<evidence type="ECO:0000313" key="3">
    <source>
        <dbReference type="Proteomes" id="UP000053593"/>
    </source>
</evidence>